<gene>
    <name evidence="3" type="ORF">CYMTET_23680</name>
</gene>
<dbReference type="Gene3D" id="3.40.50.720">
    <property type="entry name" value="NAD(P)-binding Rossmann-like Domain"/>
    <property type="match status" value="1"/>
</dbReference>
<dbReference type="Proteomes" id="UP001190700">
    <property type="component" value="Unassembled WGS sequence"/>
</dbReference>
<dbReference type="GO" id="GO:0016491">
    <property type="term" value="F:oxidoreductase activity"/>
    <property type="evidence" value="ECO:0007669"/>
    <property type="project" value="UniProtKB-KW"/>
</dbReference>
<name>A0AAE0L111_9CHLO</name>
<comment type="similarity">
    <text evidence="1">Belongs to the short-chain dehydrogenases/reductases (SDR) family.</text>
</comment>
<dbReference type="SUPFAM" id="SSF51735">
    <property type="entry name" value="NAD(P)-binding Rossmann-fold domains"/>
    <property type="match status" value="1"/>
</dbReference>
<comment type="caution">
    <text evidence="3">The sequence shown here is derived from an EMBL/GenBank/DDBJ whole genome shotgun (WGS) entry which is preliminary data.</text>
</comment>
<protein>
    <submittedName>
        <fullName evidence="3">Uncharacterized protein</fullName>
    </submittedName>
</protein>
<accession>A0AAE0L111</accession>
<keyword evidence="2" id="KW-0560">Oxidoreductase</keyword>
<dbReference type="EMBL" id="LGRX02012202">
    <property type="protein sequence ID" value="KAK3267785.1"/>
    <property type="molecule type" value="Genomic_DNA"/>
</dbReference>
<dbReference type="PRINTS" id="PR00081">
    <property type="entry name" value="GDHRDH"/>
</dbReference>
<keyword evidence="4" id="KW-1185">Reference proteome</keyword>
<dbReference type="InterPro" id="IPR036291">
    <property type="entry name" value="NAD(P)-bd_dom_sf"/>
</dbReference>
<dbReference type="AlphaFoldDB" id="A0AAE0L111"/>
<dbReference type="PANTHER" id="PTHR24320">
    <property type="entry name" value="RETINOL DEHYDROGENASE"/>
    <property type="match status" value="1"/>
</dbReference>
<dbReference type="Pfam" id="PF00106">
    <property type="entry name" value="adh_short"/>
    <property type="match status" value="1"/>
</dbReference>
<dbReference type="PANTHER" id="PTHR24320:SF227">
    <property type="entry name" value="RETINOL DEHYDROGENASE 11"/>
    <property type="match status" value="1"/>
</dbReference>
<organism evidence="3 4">
    <name type="scientific">Cymbomonas tetramitiformis</name>
    <dbReference type="NCBI Taxonomy" id="36881"/>
    <lineage>
        <taxon>Eukaryota</taxon>
        <taxon>Viridiplantae</taxon>
        <taxon>Chlorophyta</taxon>
        <taxon>Pyramimonadophyceae</taxon>
        <taxon>Pyramimonadales</taxon>
        <taxon>Pyramimonadaceae</taxon>
        <taxon>Cymbomonas</taxon>
    </lineage>
</organism>
<evidence type="ECO:0000256" key="1">
    <source>
        <dbReference type="ARBA" id="ARBA00006484"/>
    </source>
</evidence>
<reference evidence="3 4" key="1">
    <citation type="journal article" date="2015" name="Genome Biol. Evol.">
        <title>Comparative Genomics of a Bacterivorous Green Alga Reveals Evolutionary Causalities and Consequences of Phago-Mixotrophic Mode of Nutrition.</title>
        <authorList>
            <person name="Burns J.A."/>
            <person name="Paasch A."/>
            <person name="Narechania A."/>
            <person name="Kim E."/>
        </authorList>
    </citation>
    <scope>NUCLEOTIDE SEQUENCE [LARGE SCALE GENOMIC DNA]</scope>
    <source>
        <strain evidence="3 4">PLY_AMNH</strain>
    </source>
</reference>
<evidence type="ECO:0000313" key="4">
    <source>
        <dbReference type="Proteomes" id="UP001190700"/>
    </source>
</evidence>
<evidence type="ECO:0000313" key="3">
    <source>
        <dbReference type="EMBL" id="KAK3267785.1"/>
    </source>
</evidence>
<evidence type="ECO:0000256" key="2">
    <source>
        <dbReference type="ARBA" id="ARBA00023002"/>
    </source>
</evidence>
<dbReference type="InterPro" id="IPR002347">
    <property type="entry name" value="SDR_fam"/>
</dbReference>
<sequence length="328" mass="36242">MSLSRPRQLHQSASCLHPRGLQRSIRCTRSQRLRVSSDSAERVCIITGGNTGIGKASAEALLNAGAYDKIIIACRDMEKAEKASRSIESASGRTGAVESMYLDLSSLDSVRTFVQDFEARDYPVHCLLNNAGVMACPPMKTADGFEMQFGVNHLGHFLLTLLLLDRIQSSGNSRRQARIINVSSSAHYMNSMDLEDPNFEKRRYNNWLAYGQSKLANVLFTYELNARLNASGAPVTANTLMPGTVNTELSRYLIPSSSPSPLQPLQELFNSKVLMTPAEVRTPCLPLSHLRCTLRLTLPLCLQGNFQEMANIWLILTLHGPADCLRAL</sequence>
<proteinExistence type="inferred from homology"/>